<keyword evidence="3" id="KW-1185">Reference proteome</keyword>
<accession>A0ABQ8SKU2</accession>
<dbReference type="Proteomes" id="UP001148838">
    <property type="component" value="Unassembled WGS sequence"/>
</dbReference>
<reference evidence="2 3" key="1">
    <citation type="journal article" date="2022" name="Allergy">
        <title>Genome assembly and annotation of Periplaneta americana reveal a comprehensive cockroach allergen profile.</title>
        <authorList>
            <person name="Wang L."/>
            <person name="Xiong Q."/>
            <person name="Saelim N."/>
            <person name="Wang L."/>
            <person name="Nong W."/>
            <person name="Wan A.T."/>
            <person name="Shi M."/>
            <person name="Liu X."/>
            <person name="Cao Q."/>
            <person name="Hui J.H.L."/>
            <person name="Sookrung N."/>
            <person name="Leung T.F."/>
            <person name="Tungtrongchitr A."/>
            <person name="Tsui S.K.W."/>
        </authorList>
    </citation>
    <scope>NUCLEOTIDE SEQUENCE [LARGE SCALE GENOMIC DNA]</scope>
    <source>
        <strain evidence="2">PWHHKU_190912</strain>
    </source>
</reference>
<proteinExistence type="predicted"/>
<comment type="caution">
    <text evidence="2">The sequence shown here is derived from an EMBL/GenBank/DDBJ whole genome shotgun (WGS) entry which is preliminary data.</text>
</comment>
<sequence length="314" mass="36586">MAEEAFNRKRSIFCGPLEKELRKRLMKSFVWSVTLHGAETWTLRRSEEKRIEAFEMWIWRRMEHVKGTDRIRNEAVLERVGEERMMLKVIRKRKGNWLGHWLRRNCLLKDALEGMGNGEEFVTFTKMFERSRHFHSTICARNKLRSQSMFYSTVKNLQFEMLANKQMLREPPAWLSRLRRLPAAGLKLRSGAGSIPAWADYLVGFFPRFFPTVSWLFNDAVSTTRLFSVDEIGDSEMVFGQMRPRIRRRLPDIHLTVGENLAKTQPDHSSGSEIPPQASMHFSPSGSEQPPIISDEQTSITMKGMQPVWHTAND</sequence>
<evidence type="ECO:0000256" key="1">
    <source>
        <dbReference type="SAM" id="MobiDB-lite"/>
    </source>
</evidence>
<evidence type="ECO:0000313" key="2">
    <source>
        <dbReference type="EMBL" id="KAJ4434479.1"/>
    </source>
</evidence>
<organism evidence="2 3">
    <name type="scientific">Periplaneta americana</name>
    <name type="common">American cockroach</name>
    <name type="synonym">Blatta americana</name>
    <dbReference type="NCBI Taxonomy" id="6978"/>
    <lineage>
        <taxon>Eukaryota</taxon>
        <taxon>Metazoa</taxon>
        <taxon>Ecdysozoa</taxon>
        <taxon>Arthropoda</taxon>
        <taxon>Hexapoda</taxon>
        <taxon>Insecta</taxon>
        <taxon>Pterygota</taxon>
        <taxon>Neoptera</taxon>
        <taxon>Polyneoptera</taxon>
        <taxon>Dictyoptera</taxon>
        <taxon>Blattodea</taxon>
        <taxon>Blattoidea</taxon>
        <taxon>Blattidae</taxon>
        <taxon>Blattinae</taxon>
        <taxon>Periplaneta</taxon>
    </lineage>
</organism>
<gene>
    <name evidence="2" type="ORF">ANN_23041</name>
</gene>
<protein>
    <submittedName>
        <fullName evidence="2">Uncharacterized protein</fullName>
    </submittedName>
</protein>
<evidence type="ECO:0000313" key="3">
    <source>
        <dbReference type="Proteomes" id="UP001148838"/>
    </source>
</evidence>
<name>A0ABQ8SKU2_PERAM</name>
<dbReference type="EMBL" id="JAJSOF020000025">
    <property type="protein sequence ID" value="KAJ4434479.1"/>
    <property type="molecule type" value="Genomic_DNA"/>
</dbReference>
<feature type="region of interest" description="Disordered" evidence="1">
    <location>
        <begin position="262"/>
        <end position="293"/>
    </location>
</feature>